<keyword evidence="1" id="KW-1133">Transmembrane helix</keyword>
<evidence type="ECO:0000256" key="1">
    <source>
        <dbReference type="SAM" id="Phobius"/>
    </source>
</evidence>
<evidence type="ECO:0000313" key="2">
    <source>
        <dbReference type="EMBL" id="PTD22956.1"/>
    </source>
</evidence>
<reference evidence="2 3" key="1">
    <citation type="submission" date="2017-11" db="EMBL/GenBank/DDBJ databases">
        <title>Sphingomonas oleivorans sp. nov., isolated from oil-contaminated soil.</title>
        <authorList>
            <person name="Wang L."/>
            <person name="Chen L."/>
        </authorList>
    </citation>
    <scope>NUCLEOTIDE SEQUENCE [LARGE SCALE GENOMIC DNA]</scope>
    <source>
        <strain evidence="2 3">K101</strain>
    </source>
</reference>
<name>A0A2T4I1R0_9SPHN</name>
<keyword evidence="3" id="KW-1185">Reference proteome</keyword>
<comment type="caution">
    <text evidence="2">The sequence shown here is derived from an EMBL/GenBank/DDBJ whole genome shotgun (WGS) entry which is preliminary data.</text>
</comment>
<organism evidence="2 3">
    <name type="scientific">Edaphosphingomonas fennica</name>
    <dbReference type="NCBI Taxonomy" id="114404"/>
    <lineage>
        <taxon>Bacteria</taxon>
        <taxon>Pseudomonadati</taxon>
        <taxon>Pseudomonadota</taxon>
        <taxon>Alphaproteobacteria</taxon>
        <taxon>Sphingomonadales</taxon>
        <taxon>Rhizorhabdaceae</taxon>
        <taxon>Edaphosphingomonas</taxon>
    </lineage>
</organism>
<dbReference type="AlphaFoldDB" id="A0A2T4I1R0"/>
<sequence length="70" mass="7625">MKPKRQSTTWCQVSALLCPTVAAIAAGWRIFTSFGDLLLSLMLGCIAFIALTPLTATMSARDAARRRHDT</sequence>
<dbReference type="EMBL" id="PHHF01000040">
    <property type="protein sequence ID" value="PTD22956.1"/>
    <property type="molecule type" value="Genomic_DNA"/>
</dbReference>
<feature type="transmembrane region" description="Helical" evidence="1">
    <location>
        <begin position="38"/>
        <end position="58"/>
    </location>
</feature>
<keyword evidence="1" id="KW-0472">Membrane</keyword>
<proteinExistence type="predicted"/>
<keyword evidence="1" id="KW-0812">Transmembrane</keyword>
<dbReference type="RefSeq" id="WP_107394705.1">
    <property type="nucleotide sequence ID" value="NZ_PHHF01000040.1"/>
</dbReference>
<evidence type="ECO:0000313" key="3">
    <source>
        <dbReference type="Proteomes" id="UP000241206"/>
    </source>
</evidence>
<protein>
    <submittedName>
        <fullName evidence="2">Uncharacterized protein</fullName>
    </submittedName>
</protein>
<dbReference type="Proteomes" id="UP000241206">
    <property type="component" value="Unassembled WGS sequence"/>
</dbReference>
<gene>
    <name evidence="2" type="ORF">CV103_09050</name>
</gene>
<accession>A0A2T4I1R0</accession>